<sequence length="348" mass="37786">MSMNDFISPDRKQSSAESDGYIRMNRTVGNFILLFFLILLCVFFSQKSKADCVFSDPFMQNYTYNAANISSDATITFSGQLRCYNGNATRLDTSRYICSKAVFTGQTSQNNSSLLNYRISNLSVGGLVRSSTLTSDDWARPATTIASNGIINYSFNVTVPAQASLLVNPTGVYSGSVKLYVDMQQNSRTVCEGGSGDNNGWDSGSQDFNFTYTVPTFCQFNSTNEVNFGSIRDIGTLKNNIDSNGAVMTTCNAGTPYSIYLDNGKHFESGRRMSSGSNYLPYQLYKESARTNIWNTDGGTSNINGSGGVSLTGTGSQQTTPVFGRITQGTVLPPPGSYTDTVIVTVTY</sequence>
<dbReference type="HOGENOM" id="CLU_075732_0_0_6"/>
<feature type="domain" description="Spore coat protein U/FanG" evidence="1">
    <location>
        <begin position="207"/>
        <end position="345"/>
    </location>
</feature>
<gene>
    <name evidence="2" type="ORF">F906_02882</name>
</gene>
<accession>N9M441</accession>
<dbReference type="InterPro" id="IPR007893">
    <property type="entry name" value="Spore_coat_U/FanG"/>
</dbReference>
<dbReference type="PANTHER" id="PTHR37089">
    <property type="entry name" value="PROTEIN U-RELATED"/>
    <property type="match status" value="1"/>
</dbReference>
<dbReference type="AlphaFoldDB" id="N9M441"/>
<dbReference type="Proteomes" id="UP000023774">
    <property type="component" value="Unassembled WGS sequence"/>
</dbReference>
<proteinExistence type="predicted"/>
<dbReference type="RefSeq" id="WP_005167187.1">
    <property type="nucleotide sequence ID" value="NZ_KB850028.1"/>
</dbReference>
<dbReference type="PATRIC" id="fig|1217709.3.peg.2794"/>
<comment type="caution">
    <text evidence="2">The sequence shown here is derived from an EMBL/GenBank/DDBJ whole genome shotgun (WGS) entry which is preliminary data.</text>
</comment>
<dbReference type="InterPro" id="IPR053167">
    <property type="entry name" value="Spore_coat_component"/>
</dbReference>
<dbReference type="EMBL" id="APRJ01000019">
    <property type="protein sequence ID" value="ENW85094.1"/>
    <property type="molecule type" value="Genomic_DNA"/>
</dbReference>
<reference evidence="2 3" key="1">
    <citation type="submission" date="2013-02" db="EMBL/GenBank/DDBJ databases">
        <title>The Genome Sequence of Acinetobacter sp. NIPH 713.</title>
        <authorList>
            <consortium name="The Broad Institute Genome Sequencing Platform"/>
            <consortium name="The Broad Institute Genome Sequencing Center for Infectious Disease"/>
            <person name="Cerqueira G."/>
            <person name="Feldgarden M."/>
            <person name="Courvalin P."/>
            <person name="Perichon B."/>
            <person name="Grillot-Courvalin C."/>
            <person name="Clermont D."/>
            <person name="Rocha E."/>
            <person name="Yoon E.-J."/>
            <person name="Nemec A."/>
            <person name="Walker B."/>
            <person name="Young S.K."/>
            <person name="Zeng Q."/>
            <person name="Gargeya S."/>
            <person name="Fitzgerald M."/>
            <person name="Haas B."/>
            <person name="Abouelleil A."/>
            <person name="Alvarado L."/>
            <person name="Arachchi H.M."/>
            <person name="Berlin A.M."/>
            <person name="Chapman S.B."/>
            <person name="Dewar J."/>
            <person name="Goldberg J."/>
            <person name="Griggs A."/>
            <person name="Gujja S."/>
            <person name="Hansen M."/>
            <person name="Howarth C."/>
            <person name="Imamovic A."/>
            <person name="Larimer J."/>
            <person name="McCowan C."/>
            <person name="Murphy C."/>
            <person name="Neiman D."/>
            <person name="Pearson M."/>
            <person name="Priest M."/>
            <person name="Roberts A."/>
            <person name="Saif S."/>
            <person name="Shea T."/>
            <person name="Sisk P."/>
            <person name="Sykes S."/>
            <person name="Wortman J."/>
            <person name="Nusbaum C."/>
            <person name="Birren B."/>
        </authorList>
    </citation>
    <scope>NUCLEOTIDE SEQUENCE [LARGE SCALE GENOMIC DNA]</scope>
    <source>
        <strain evidence="2 3">NIPH 713</strain>
    </source>
</reference>
<evidence type="ECO:0000313" key="3">
    <source>
        <dbReference type="Proteomes" id="UP000023774"/>
    </source>
</evidence>
<organism evidence="2 3">
    <name type="scientific">Acinetobacter pseudolwoffii</name>
    <dbReference type="NCBI Taxonomy" id="2053287"/>
    <lineage>
        <taxon>Bacteria</taxon>
        <taxon>Pseudomonadati</taxon>
        <taxon>Pseudomonadota</taxon>
        <taxon>Gammaproteobacteria</taxon>
        <taxon>Moraxellales</taxon>
        <taxon>Moraxellaceae</taxon>
        <taxon>Acinetobacter</taxon>
    </lineage>
</organism>
<keyword evidence="3" id="KW-1185">Reference proteome</keyword>
<name>N9M441_9GAMM</name>
<evidence type="ECO:0000313" key="2">
    <source>
        <dbReference type="EMBL" id="ENW85094.1"/>
    </source>
</evidence>
<dbReference type="Pfam" id="PF05229">
    <property type="entry name" value="SCPU"/>
    <property type="match status" value="1"/>
</dbReference>
<protein>
    <recommendedName>
        <fullName evidence="1">Spore coat protein U/FanG domain-containing protein</fullName>
    </recommendedName>
</protein>
<evidence type="ECO:0000259" key="1">
    <source>
        <dbReference type="Pfam" id="PF05229"/>
    </source>
</evidence>
<dbReference type="SMART" id="SM00972">
    <property type="entry name" value="SCPU"/>
    <property type="match status" value="1"/>
</dbReference>